<evidence type="ECO:0000313" key="1">
    <source>
        <dbReference type="EMBL" id="MQL74500.1"/>
    </source>
</evidence>
<proteinExistence type="predicted"/>
<comment type="caution">
    <text evidence="1">The sequence shown here is derived from an EMBL/GenBank/DDBJ whole genome shotgun (WGS) entry which is preliminary data.</text>
</comment>
<protein>
    <submittedName>
        <fullName evidence="1">Uncharacterized protein</fullName>
    </submittedName>
</protein>
<sequence>MPDVVFLPPLHSLVMDSDVSPIIFERFARVMARIALVDFNSSQDIATKPPLSAEEFLDLNSIRLVQDPFTTWVERYKDEYGNFVEAQRQLHIQRMAPVMGPSYSMVYGAFQGEEEGCAHVPCIVELAWSKEEVANSTSSCFLVRLDSFSMLPCPVWYVCCVWVAPGWSIRWVCLSAGVVTPVHVATPEEASAQSDVIFFNVVPIMLAPPFARCSALEGLSRLEVVSISWDPHPLHGVTGMCGSRPHSRSGVQGGSACGLSTLWRSEVAVLVVRRPSHVLSLWSLTMVVSTCVVDGNIDCAQQWVDGSID</sequence>
<dbReference type="AlphaFoldDB" id="A0A843TY64"/>
<name>A0A843TY64_COLES</name>
<organism evidence="1 2">
    <name type="scientific">Colocasia esculenta</name>
    <name type="common">Wild taro</name>
    <name type="synonym">Arum esculentum</name>
    <dbReference type="NCBI Taxonomy" id="4460"/>
    <lineage>
        <taxon>Eukaryota</taxon>
        <taxon>Viridiplantae</taxon>
        <taxon>Streptophyta</taxon>
        <taxon>Embryophyta</taxon>
        <taxon>Tracheophyta</taxon>
        <taxon>Spermatophyta</taxon>
        <taxon>Magnoliopsida</taxon>
        <taxon>Liliopsida</taxon>
        <taxon>Araceae</taxon>
        <taxon>Aroideae</taxon>
        <taxon>Colocasieae</taxon>
        <taxon>Colocasia</taxon>
    </lineage>
</organism>
<gene>
    <name evidence="1" type="ORF">Taro_006865</name>
</gene>
<dbReference type="Proteomes" id="UP000652761">
    <property type="component" value="Unassembled WGS sequence"/>
</dbReference>
<keyword evidence="2" id="KW-1185">Reference proteome</keyword>
<dbReference type="EMBL" id="NMUH01000211">
    <property type="protein sequence ID" value="MQL74500.1"/>
    <property type="molecule type" value="Genomic_DNA"/>
</dbReference>
<evidence type="ECO:0000313" key="2">
    <source>
        <dbReference type="Proteomes" id="UP000652761"/>
    </source>
</evidence>
<accession>A0A843TY64</accession>
<reference evidence="1" key="1">
    <citation type="submission" date="2017-07" db="EMBL/GenBank/DDBJ databases">
        <title>Taro Niue Genome Assembly and Annotation.</title>
        <authorList>
            <person name="Atibalentja N."/>
            <person name="Keating K."/>
            <person name="Fields C.J."/>
        </authorList>
    </citation>
    <scope>NUCLEOTIDE SEQUENCE</scope>
    <source>
        <strain evidence="1">Niue_2</strain>
        <tissue evidence="1">Leaf</tissue>
    </source>
</reference>